<feature type="domain" description="Small ribosomal subunit protein mS35 mitochondrial conserved" evidence="3">
    <location>
        <begin position="152"/>
        <end position="273"/>
    </location>
</feature>
<comment type="function">
    <text evidence="1">Component of the mitochondrial ribosome (mitoribosome), a dedicated translation machinery responsible for the synthesis of mitochondrial genome-encoded proteins, including at least some of the essential transmembrane subunits of the mitochondrial respiratory chain. The mitoribosomes are attached to the mitochondrial inner membrane and translation products are cotranslationally integrated into the membrane.</text>
</comment>
<dbReference type="InParanoid" id="G8YKI9"/>
<dbReference type="InterPro" id="IPR017081">
    <property type="entry name" value="Ribosomal_mS35"/>
</dbReference>
<dbReference type="FunCoup" id="G8YKI9">
    <property type="interactions" value="255"/>
</dbReference>
<comment type="similarity">
    <text evidence="1">Belongs to the mitochondrion-specific ribosomal protein mS35 family.</text>
</comment>
<dbReference type="InterPro" id="IPR019349">
    <property type="entry name" value="Ribosomal_mS35_mit"/>
</dbReference>
<dbReference type="eggNOG" id="KOG3933">
    <property type="taxonomic scope" value="Eukaryota"/>
</dbReference>
<keyword evidence="1" id="KW-0687">Ribonucleoprotein</keyword>
<dbReference type="Proteomes" id="UP000005222">
    <property type="component" value="Chromosome G"/>
</dbReference>
<keyword evidence="1" id="KW-0689">Ribosomal protein</keyword>
<protein>
    <recommendedName>
        <fullName evidence="1">Small ribosomal subunit protein mS35</fullName>
    </recommendedName>
    <alternativeName>
        <fullName evidence="1">37S ribosomal protein S24, mitochondrial</fullName>
    </alternativeName>
</protein>
<comment type="subcellular location">
    <subcellularLocation>
        <location evidence="1">Mitochondrion</location>
    </subcellularLocation>
</comment>
<gene>
    <name evidence="4" type="primary">Piso0_003167</name>
    <name evidence="4" type="ORF">GNLVRS01_PISO0G06364g</name>
    <name evidence="5" type="ORF">GNLVRS01_PISO0H06365g</name>
</gene>
<organism evidence="4 6">
    <name type="scientific">Pichia sorbitophila (strain ATCC MYA-4447 / BCRC 22081 / CBS 7064 / NBRC 10061 / NRRL Y-12695)</name>
    <name type="common">Hybrid yeast</name>
    <dbReference type="NCBI Taxonomy" id="559304"/>
    <lineage>
        <taxon>Eukaryota</taxon>
        <taxon>Fungi</taxon>
        <taxon>Dikarya</taxon>
        <taxon>Ascomycota</taxon>
        <taxon>Saccharomycotina</taxon>
        <taxon>Pichiomycetes</taxon>
        <taxon>Debaryomycetaceae</taxon>
        <taxon>Millerozyma</taxon>
    </lineage>
</organism>
<name>G8YKI9_PICSO</name>
<reference evidence="4" key="1">
    <citation type="submission" date="2011-10" db="EMBL/GenBank/DDBJ databases">
        <authorList>
            <person name="Genoscope - CEA"/>
        </authorList>
    </citation>
    <scope>NUCLEOTIDE SEQUENCE</scope>
</reference>
<dbReference type="PANTHER" id="PTHR13490">
    <property type="entry name" value="MITOCHONDRIAL 28S RIBOSOMAL PROTEIN S28"/>
    <property type="match status" value="1"/>
</dbReference>
<reference evidence="6" key="2">
    <citation type="journal article" date="2012" name="G3 (Bethesda)">
        <title>Pichia sorbitophila, an interspecies yeast hybrid reveals early steps of genome resolution following polyploidization.</title>
        <authorList>
            <person name="Leh Louis V."/>
            <person name="Despons L."/>
            <person name="Friedrich A."/>
            <person name="Martin T."/>
            <person name="Durrens P."/>
            <person name="Casaregola S."/>
            <person name="Neuveglise C."/>
            <person name="Fairhead C."/>
            <person name="Marck C."/>
            <person name="Cruz J.A."/>
            <person name="Straub M.L."/>
            <person name="Kugler V."/>
            <person name="Sacerdot C."/>
            <person name="Uzunov Z."/>
            <person name="Thierry A."/>
            <person name="Weiss S."/>
            <person name="Bleykasten C."/>
            <person name="De Montigny J."/>
            <person name="Jacques N."/>
            <person name="Jung P."/>
            <person name="Lemaire M."/>
            <person name="Mallet S."/>
            <person name="Morel G."/>
            <person name="Richard G.F."/>
            <person name="Sarkar A."/>
            <person name="Savel G."/>
            <person name="Schacherer J."/>
            <person name="Seret M.L."/>
            <person name="Talla E."/>
            <person name="Samson G."/>
            <person name="Jubin C."/>
            <person name="Poulain J."/>
            <person name="Vacherie B."/>
            <person name="Barbe V."/>
            <person name="Pelletier E."/>
            <person name="Sherman D.J."/>
            <person name="Westhof E."/>
            <person name="Weissenbach J."/>
            <person name="Baret P.V."/>
            <person name="Wincker P."/>
            <person name="Gaillardin C."/>
            <person name="Dujon B."/>
            <person name="Souciet J.L."/>
        </authorList>
    </citation>
    <scope>NUCLEOTIDE SEQUENCE [LARGE SCALE GENOMIC DNA]</scope>
    <source>
        <strain evidence="6">ATCC MYA-4447 / BCRC 22081 / CBS 7064 / NBRC 10061 / NRRL Y-12695</strain>
    </source>
</reference>
<dbReference type="GO" id="GO:0003735">
    <property type="term" value="F:structural constituent of ribosome"/>
    <property type="evidence" value="ECO:0007669"/>
    <property type="project" value="UniProtKB-UniRule"/>
</dbReference>
<evidence type="ECO:0000259" key="3">
    <source>
        <dbReference type="Pfam" id="PF10213"/>
    </source>
</evidence>
<dbReference type="GO" id="GO:0032543">
    <property type="term" value="P:mitochondrial translation"/>
    <property type="evidence" value="ECO:0007669"/>
    <property type="project" value="UniProtKB-UniRule"/>
</dbReference>
<dbReference type="EMBL" id="FO082052">
    <property type="protein sequence ID" value="CCE80834.1"/>
    <property type="molecule type" value="Genomic_DNA"/>
</dbReference>
<dbReference type="PANTHER" id="PTHR13490:SF0">
    <property type="entry name" value="SMALL RIBOSOMAL SUBUNIT PROTEIN MS35"/>
    <property type="match status" value="1"/>
</dbReference>
<dbReference type="STRING" id="559304.G8YKI9"/>
<dbReference type="PIRSF" id="PIRSF036995">
    <property type="entry name" value="RSM24"/>
    <property type="match status" value="1"/>
</dbReference>
<keyword evidence="6" id="KW-1185">Reference proteome</keyword>
<proteinExistence type="inferred from homology"/>
<feature type="region of interest" description="Disordered" evidence="2">
    <location>
        <begin position="252"/>
        <end position="276"/>
    </location>
</feature>
<dbReference type="EMBL" id="FO082053">
    <property type="protein sequence ID" value="CCE80069.1"/>
    <property type="molecule type" value="Genomic_DNA"/>
</dbReference>
<evidence type="ECO:0000313" key="5">
    <source>
        <dbReference type="EMBL" id="CCE80834.1"/>
    </source>
</evidence>
<evidence type="ECO:0000313" key="4">
    <source>
        <dbReference type="EMBL" id="CCE80069.1"/>
    </source>
</evidence>
<keyword evidence="1" id="KW-0496">Mitochondrion</keyword>
<dbReference type="Pfam" id="PF10213">
    <property type="entry name" value="MRP-S28"/>
    <property type="match status" value="1"/>
</dbReference>
<dbReference type="AlphaFoldDB" id="G8YKI9"/>
<evidence type="ECO:0000256" key="1">
    <source>
        <dbReference type="PIRNR" id="PIRNR036995"/>
    </source>
</evidence>
<dbReference type="HOGENOM" id="CLU_943997_0_0_1"/>
<sequence>MHFQKSGTRQIKSLLSRQAVRSYSKKENEVPLYLNPHAWKGLPADRIYELHNLKKNDLGDKYNPSDEERNAILSTFQSLGVNKPPLEYVYEIDNFKERYMNNTPSKLRGLPPKRSNVRVVSEGATPHEQRRAEELHRISAYEMPLLAKLRQPYQPTPDTESPITLSFKSSFPDEKNNSNKVYLMCDIKDLKLDDKQERKLKILAGNRFNFNTNKIHFTCDKFNEITQNSRWLVDTFNRLLAEAKDLSDDFSDIPLDDRSAKPKNSAPAYPKEWLRPEDAPIARHNVVQKLVDDVKRKKDVKYISKYSP</sequence>
<dbReference type="InterPro" id="IPR039848">
    <property type="entry name" value="Ribosomal_mS35_mt"/>
</dbReference>
<accession>G8YKI9</accession>
<evidence type="ECO:0000313" key="6">
    <source>
        <dbReference type="Proteomes" id="UP000005222"/>
    </source>
</evidence>
<dbReference type="Proteomes" id="UP000005222">
    <property type="component" value="Chromosome H"/>
</dbReference>
<dbReference type="GO" id="GO:0005763">
    <property type="term" value="C:mitochondrial small ribosomal subunit"/>
    <property type="evidence" value="ECO:0007669"/>
    <property type="project" value="UniProtKB-UniRule"/>
</dbReference>
<evidence type="ECO:0000256" key="2">
    <source>
        <dbReference type="SAM" id="MobiDB-lite"/>
    </source>
</evidence>
<dbReference type="OrthoDB" id="283424at2759"/>